<dbReference type="InterPro" id="IPR036051">
    <property type="entry name" value="KRAB_dom_sf"/>
</dbReference>
<accession>G1QDU1</accession>
<dbReference type="PANTHER" id="PTHR23232">
    <property type="entry name" value="KRAB DOMAIN C2H2 ZINC FINGER"/>
    <property type="match status" value="1"/>
</dbReference>
<dbReference type="InParanoid" id="G1QDU1"/>
<dbReference type="SMART" id="SM00349">
    <property type="entry name" value="KRAB"/>
    <property type="match status" value="1"/>
</dbReference>
<dbReference type="CDD" id="cd07765">
    <property type="entry name" value="KRAB_A-box"/>
    <property type="match status" value="1"/>
</dbReference>
<dbReference type="STRING" id="59463.ENSMLUP00000021874"/>
<evidence type="ECO:0000313" key="2">
    <source>
        <dbReference type="Ensembl" id="ENSMLUP00000021874.1"/>
    </source>
</evidence>
<sequence length="246" mass="27509">NRGRGPSGMSLGMNMNFEDVAVVFSEEEWGLLNEAQRLLYCNVMLEVFALVSSAGCRHEMDDEEACPEQSVSVQGESQVRASKTEPATQKTHVCKRCFSVLKDILHLTESLAAYLEQKAFFSDTHERDFCFSSNPHQQQREASGEKPWKEAVDRASFVTRCSFYLSGLPSSSREGGEDLPAISELIQHQASLKTEEPHSGSEISLKHHSGKHHNQWRQCENAASHIQKVVQQSVCSDFFSLTITAL</sequence>
<feature type="domain" description="KRAB" evidence="1">
    <location>
        <begin position="15"/>
        <end position="86"/>
    </location>
</feature>
<proteinExistence type="predicted"/>
<name>G1QDU1_MYOLU</name>
<dbReference type="EMBL" id="AAPE02062534">
    <property type="status" value="NOT_ANNOTATED_CDS"/>
    <property type="molecule type" value="Genomic_DNA"/>
</dbReference>
<dbReference type="InterPro" id="IPR050169">
    <property type="entry name" value="Krueppel_C2H2_ZnF"/>
</dbReference>
<dbReference type="AlphaFoldDB" id="G1QDU1"/>
<dbReference type="Pfam" id="PF01352">
    <property type="entry name" value="KRAB"/>
    <property type="match status" value="1"/>
</dbReference>
<dbReference type="GO" id="GO:0006355">
    <property type="term" value="P:regulation of DNA-templated transcription"/>
    <property type="evidence" value="ECO:0007669"/>
    <property type="project" value="InterPro"/>
</dbReference>
<dbReference type="PROSITE" id="PS50805">
    <property type="entry name" value="KRAB"/>
    <property type="match status" value="1"/>
</dbReference>
<organism evidence="2 3">
    <name type="scientific">Myotis lucifugus</name>
    <name type="common">Little brown bat</name>
    <dbReference type="NCBI Taxonomy" id="59463"/>
    <lineage>
        <taxon>Eukaryota</taxon>
        <taxon>Metazoa</taxon>
        <taxon>Chordata</taxon>
        <taxon>Craniata</taxon>
        <taxon>Vertebrata</taxon>
        <taxon>Euteleostomi</taxon>
        <taxon>Mammalia</taxon>
        <taxon>Eutheria</taxon>
        <taxon>Laurasiatheria</taxon>
        <taxon>Chiroptera</taxon>
        <taxon>Yangochiroptera</taxon>
        <taxon>Vespertilionidae</taxon>
        <taxon>Myotis</taxon>
    </lineage>
</organism>
<dbReference type="eggNOG" id="KOG1721">
    <property type="taxonomic scope" value="Eukaryota"/>
</dbReference>
<dbReference type="SUPFAM" id="SSF109640">
    <property type="entry name" value="KRAB domain (Kruppel-associated box)"/>
    <property type="match status" value="1"/>
</dbReference>
<dbReference type="HOGENOM" id="CLU_002678_55_0_1"/>
<reference evidence="2" key="2">
    <citation type="submission" date="2025-08" db="UniProtKB">
        <authorList>
            <consortium name="Ensembl"/>
        </authorList>
    </citation>
    <scope>IDENTIFICATION</scope>
</reference>
<dbReference type="GeneTree" id="ENSGT00940000154693"/>
<dbReference type="Gene3D" id="6.10.140.140">
    <property type="match status" value="1"/>
</dbReference>
<keyword evidence="3" id="KW-1185">Reference proteome</keyword>
<dbReference type="PANTHER" id="PTHR23232:SF133">
    <property type="entry name" value="RIKEN CDNA 1700020N01 GENE"/>
    <property type="match status" value="1"/>
</dbReference>
<reference evidence="2 3" key="1">
    <citation type="journal article" date="2011" name="Nature">
        <title>A high-resolution map of human evolutionary constraint using 29 mammals.</title>
        <authorList>
            <person name="Lindblad-Toh K."/>
            <person name="Garber M."/>
            <person name="Zuk O."/>
            <person name="Lin M.F."/>
            <person name="Parker B.J."/>
            <person name="Washietl S."/>
            <person name="Kheradpour P."/>
            <person name="Ernst J."/>
            <person name="Jordan G."/>
            <person name="Mauceli E."/>
            <person name="Ward L.D."/>
            <person name="Lowe C.B."/>
            <person name="Holloway A.K."/>
            <person name="Clamp M."/>
            <person name="Gnerre S."/>
            <person name="Alfoldi J."/>
            <person name="Beal K."/>
            <person name="Chang J."/>
            <person name="Clawson H."/>
            <person name="Cuff J."/>
            <person name="Di Palma F."/>
            <person name="Fitzgerald S."/>
            <person name="Flicek P."/>
            <person name="Guttman M."/>
            <person name="Hubisz M.J."/>
            <person name="Jaffe D.B."/>
            <person name="Jungreis I."/>
            <person name="Kent W.J."/>
            <person name="Kostka D."/>
            <person name="Lara M."/>
            <person name="Martins A.L."/>
            <person name="Massingham T."/>
            <person name="Moltke I."/>
            <person name="Raney B.J."/>
            <person name="Rasmussen M.D."/>
            <person name="Robinson J."/>
            <person name="Stark A."/>
            <person name="Vilella A.J."/>
            <person name="Wen J."/>
            <person name="Xie X."/>
            <person name="Zody M.C."/>
            <person name="Baldwin J."/>
            <person name="Bloom T."/>
            <person name="Chin C.W."/>
            <person name="Heiman D."/>
            <person name="Nicol R."/>
            <person name="Nusbaum C."/>
            <person name="Young S."/>
            <person name="Wilkinson J."/>
            <person name="Worley K.C."/>
            <person name="Kovar C.L."/>
            <person name="Muzny D.M."/>
            <person name="Gibbs R.A."/>
            <person name="Cree A."/>
            <person name="Dihn H.H."/>
            <person name="Fowler G."/>
            <person name="Jhangiani S."/>
            <person name="Joshi V."/>
            <person name="Lee S."/>
            <person name="Lewis L.R."/>
            <person name="Nazareth L.V."/>
            <person name="Okwuonu G."/>
            <person name="Santibanez J."/>
            <person name="Warren W.C."/>
            <person name="Mardis E.R."/>
            <person name="Weinstock G.M."/>
            <person name="Wilson R.K."/>
            <person name="Delehaunty K."/>
            <person name="Dooling D."/>
            <person name="Fronik C."/>
            <person name="Fulton L."/>
            <person name="Fulton B."/>
            <person name="Graves T."/>
            <person name="Minx P."/>
            <person name="Sodergren E."/>
            <person name="Birney E."/>
            <person name="Margulies E.H."/>
            <person name="Herrero J."/>
            <person name="Green E.D."/>
            <person name="Haussler D."/>
            <person name="Siepel A."/>
            <person name="Goldman N."/>
            <person name="Pollard K.S."/>
            <person name="Pedersen J.S."/>
            <person name="Lander E.S."/>
            <person name="Kellis M."/>
        </authorList>
    </citation>
    <scope>NUCLEOTIDE SEQUENCE [LARGE SCALE GENOMIC DNA]</scope>
</reference>
<evidence type="ECO:0000313" key="3">
    <source>
        <dbReference type="Proteomes" id="UP000001074"/>
    </source>
</evidence>
<dbReference type="InterPro" id="IPR001909">
    <property type="entry name" value="KRAB"/>
</dbReference>
<evidence type="ECO:0000259" key="1">
    <source>
        <dbReference type="PROSITE" id="PS50805"/>
    </source>
</evidence>
<protein>
    <recommendedName>
        <fullName evidence="1">KRAB domain-containing protein</fullName>
    </recommendedName>
</protein>
<dbReference type="Proteomes" id="UP000001074">
    <property type="component" value="Unassembled WGS sequence"/>
</dbReference>
<dbReference type="Ensembl" id="ENSMLUT00000024103.1">
    <property type="protein sequence ID" value="ENSMLUP00000021874.1"/>
    <property type="gene ID" value="ENSMLUG00000022495.1"/>
</dbReference>
<reference evidence="2" key="3">
    <citation type="submission" date="2025-09" db="UniProtKB">
        <authorList>
            <consortium name="Ensembl"/>
        </authorList>
    </citation>
    <scope>IDENTIFICATION</scope>
</reference>